<keyword evidence="4" id="KW-1185">Reference proteome</keyword>
<evidence type="ECO:0000256" key="1">
    <source>
        <dbReference type="SAM" id="MobiDB-lite"/>
    </source>
</evidence>
<feature type="compositionally biased region" description="Low complexity" evidence="1">
    <location>
        <begin position="133"/>
        <end position="154"/>
    </location>
</feature>
<organism evidence="3 4">
    <name type="scientific">Araneus ventricosus</name>
    <name type="common">Orbweaver spider</name>
    <name type="synonym">Epeira ventricosa</name>
    <dbReference type="NCBI Taxonomy" id="182803"/>
    <lineage>
        <taxon>Eukaryota</taxon>
        <taxon>Metazoa</taxon>
        <taxon>Ecdysozoa</taxon>
        <taxon>Arthropoda</taxon>
        <taxon>Chelicerata</taxon>
        <taxon>Arachnida</taxon>
        <taxon>Araneae</taxon>
        <taxon>Araneomorphae</taxon>
        <taxon>Entelegynae</taxon>
        <taxon>Araneoidea</taxon>
        <taxon>Araneidae</taxon>
        <taxon>Araneus</taxon>
    </lineage>
</organism>
<reference evidence="3 4" key="1">
    <citation type="journal article" date="2019" name="Sci. Rep.">
        <title>Orb-weaving spider Araneus ventricosus genome elucidates the spidroin gene catalogue.</title>
        <authorList>
            <person name="Kono N."/>
            <person name="Nakamura H."/>
            <person name="Ohtoshi R."/>
            <person name="Moran D.A.P."/>
            <person name="Shinohara A."/>
            <person name="Yoshida Y."/>
            <person name="Fujiwara M."/>
            <person name="Mori M."/>
            <person name="Tomita M."/>
            <person name="Arakawa K."/>
        </authorList>
    </citation>
    <scope>NUCLEOTIDE SEQUENCE [LARGE SCALE GENOMIC DNA]</scope>
</reference>
<comment type="caution">
    <text evidence="3">The sequence shown here is derived from an EMBL/GenBank/DDBJ whole genome shotgun (WGS) entry which is preliminary data.</text>
</comment>
<accession>A0A4Y2VXY1</accession>
<dbReference type="AlphaFoldDB" id="A0A4Y2VXY1"/>
<dbReference type="Proteomes" id="UP000499080">
    <property type="component" value="Unassembled WGS sequence"/>
</dbReference>
<gene>
    <name evidence="3" type="ORF">AVEN_168095_1</name>
    <name evidence="2" type="ORF">AVEN_86191_1</name>
</gene>
<feature type="region of interest" description="Disordered" evidence="1">
    <location>
        <begin position="100"/>
        <end position="178"/>
    </location>
</feature>
<feature type="compositionally biased region" description="Polar residues" evidence="1">
    <location>
        <begin position="100"/>
        <end position="132"/>
    </location>
</feature>
<dbReference type="EMBL" id="BGPR01053483">
    <property type="protein sequence ID" value="GBO30291.1"/>
    <property type="molecule type" value="Genomic_DNA"/>
</dbReference>
<evidence type="ECO:0000313" key="2">
    <source>
        <dbReference type="EMBL" id="GBO30291.1"/>
    </source>
</evidence>
<name>A0A4Y2VXY1_ARAVE</name>
<sequence length="178" mass="20256">MALAAWGVAALVLSFSILAVLTYFFNLQNPSNFDTLDFNIQCRRQQEFLTAALRQILKVSNDTLKTWWQRTRELDFIHTLTGIIWIVIVAERHNRQYYSSKNNEQQNRNPPSRNHQESFSSPNIEQETSYQASNHSSNSKIQSNSPSVNINSPVEGSTELSSSASQNISSQDFTLPFP</sequence>
<protein>
    <submittedName>
        <fullName evidence="3">Uncharacterized protein</fullName>
    </submittedName>
</protein>
<evidence type="ECO:0000313" key="3">
    <source>
        <dbReference type="EMBL" id="GBO30293.1"/>
    </source>
</evidence>
<dbReference type="EMBL" id="BGPR01053485">
    <property type="protein sequence ID" value="GBO30293.1"/>
    <property type="molecule type" value="Genomic_DNA"/>
</dbReference>
<evidence type="ECO:0000313" key="4">
    <source>
        <dbReference type="Proteomes" id="UP000499080"/>
    </source>
</evidence>
<proteinExistence type="predicted"/>
<feature type="compositionally biased region" description="Low complexity" evidence="1">
    <location>
        <begin position="161"/>
        <end position="170"/>
    </location>
</feature>